<dbReference type="Proteomes" id="UP000249081">
    <property type="component" value="Unassembled WGS sequence"/>
</dbReference>
<proteinExistence type="predicted"/>
<sequence>MTPPSPDTIAAARQRLSQFSRLATPPRLSAAEAAQVRDDIRSFNQWSDYQTLGICADTLGEGQQSLESFLVALGVSVSLDLPVRDGAIYLKFNTLKGAWYLDDYSGGSRGVLITFHTSEPELAELSGTYGPFPFDLFADLQ</sequence>
<dbReference type="InterPro" id="IPR014953">
    <property type="entry name" value="DUF1824"/>
</dbReference>
<evidence type="ECO:0000313" key="2">
    <source>
        <dbReference type="Proteomes" id="UP000249081"/>
    </source>
</evidence>
<dbReference type="Gene3D" id="3.30.360.10">
    <property type="entry name" value="Dihydrodipicolinate Reductase, domain 2"/>
    <property type="match status" value="1"/>
</dbReference>
<dbReference type="EMBL" id="QBMN01000208">
    <property type="protein sequence ID" value="PZO34393.1"/>
    <property type="molecule type" value="Genomic_DNA"/>
</dbReference>
<protein>
    <submittedName>
        <fullName evidence="1">DUF1824 domain-containing protein</fullName>
    </submittedName>
</protein>
<accession>A0A2W4VNF2</accession>
<gene>
    <name evidence="1" type="ORF">DCF17_20460</name>
</gene>
<dbReference type="Pfam" id="PF08854">
    <property type="entry name" value="DUF1824"/>
    <property type="match status" value="1"/>
</dbReference>
<reference evidence="1 2" key="2">
    <citation type="submission" date="2018-06" db="EMBL/GenBank/DDBJ databases">
        <title>Metagenomic assembly of (sub)arctic Cyanobacteria and their associated microbiome from non-axenic cultures.</title>
        <authorList>
            <person name="Baurain D."/>
        </authorList>
    </citation>
    <scope>NUCLEOTIDE SEQUENCE [LARGE SCALE GENOMIC DNA]</scope>
    <source>
        <strain evidence="1">ULC041bin1</strain>
    </source>
</reference>
<dbReference type="SUPFAM" id="SSF160532">
    <property type="entry name" value="Ava3019-like"/>
    <property type="match status" value="1"/>
</dbReference>
<reference evidence="2" key="1">
    <citation type="submission" date="2018-04" db="EMBL/GenBank/DDBJ databases">
        <authorList>
            <person name="Cornet L."/>
        </authorList>
    </citation>
    <scope>NUCLEOTIDE SEQUENCE [LARGE SCALE GENOMIC DNA]</scope>
</reference>
<evidence type="ECO:0000313" key="1">
    <source>
        <dbReference type="EMBL" id="PZO34393.1"/>
    </source>
</evidence>
<dbReference type="AlphaFoldDB" id="A0A2W4VNF2"/>
<comment type="caution">
    <text evidence="1">The sequence shown here is derived from an EMBL/GenBank/DDBJ whole genome shotgun (WGS) entry which is preliminary data.</text>
</comment>
<name>A0A2W4VNF2_9CYAN</name>
<organism evidence="1 2">
    <name type="scientific">Shackletoniella antarctica</name>
    <dbReference type="NCBI Taxonomy" id="268115"/>
    <lineage>
        <taxon>Bacteria</taxon>
        <taxon>Bacillati</taxon>
        <taxon>Cyanobacteriota</taxon>
        <taxon>Cyanophyceae</taxon>
        <taxon>Oculatellales</taxon>
        <taxon>Oculatellaceae</taxon>
        <taxon>Shackletoniella</taxon>
    </lineage>
</organism>